<name>A0A423U880_PENVA</name>
<evidence type="ECO:0000313" key="2">
    <source>
        <dbReference type="Proteomes" id="UP000283509"/>
    </source>
</evidence>
<dbReference type="AlphaFoldDB" id="A0A423U880"/>
<sequence>MPPFLAKVPRDGRCKEGRGEGPDGEKSSGFNSAYVTEVAPSLVDARARVGGYIIIYNESLETCPTPPTHLGCYKCHKLLFQAVVPTQRCCLMDGHMEIRATMWASIIFASLVAVSSGIPQYSSPPPPSYIAPAPACDPVTVTETTTEYGEVVETTTVPVTTTNTLYETEVITQFETVVETDYVTETETNYQTETETQVIPTTIVDTQTTYQTVYETETQQTYITETTTAVQKQYKTVCPKNSYVSY</sequence>
<comment type="caution">
    <text evidence="1">The sequence shown here is derived from an EMBL/GenBank/DDBJ whole genome shotgun (WGS) entry which is preliminary data.</text>
</comment>
<protein>
    <submittedName>
        <fullName evidence="1">Uncharacterized protein</fullName>
    </submittedName>
</protein>
<organism evidence="1 2">
    <name type="scientific">Penaeus vannamei</name>
    <name type="common">Whiteleg shrimp</name>
    <name type="synonym">Litopenaeus vannamei</name>
    <dbReference type="NCBI Taxonomy" id="6689"/>
    <lineage>
        <taxon>Eukaryota</taxon>
        <taxon>Metazoa</taxon>
        <taxon>Ecdysozoa</taxon>
        <taxon>Arthropoda</taxon>
        <taxon>Crustacea</taxon>
        <taxon>Multicrustacea</taxon>
        <taxon>Malacostraca</taxon>
        <taxon>Eumalacostraca</taxon>
        <taxon>Eucarida</taxon>
        <taxon>Decapoda</taxon>
        <taxon>Dendrobranchiata</taxon>
        <taxon>Penaeoidea</taxon>
        <taxon>Penaeidae</taxon>
        <taxon>Penaeus</taxon>
    </lineage>
</organism>
<reference evidence="1 2" key="2">
    <citation type="submission" date="2019-01" db="EMBL/GenBank/DDBJ databases">
        <title>The decoding of complex shrimp genome reveals the adaptation for benthos swimmer, frequently molting mechanism and breeding impact on genome.</title>
        <authorList>
            <person name="Sun Y."/>
            <person name="Gao Y."/>
            <person name="Yu Y."/>
        </authorList>
    </citation>
    <scope>NUCLEOTIDE SEQUENCE [LARGE SCALE GENOMIC DNA]</scope>
    <source>
        <tissue evidence="1">Muscle</tissue>
    </source>
</reference>
<proteinExistence type="predicted"/>
<keyword evidence="2" id="KW-1185">Reference proteome</keyword>
<dbReference type="Proteomes" id="UP000283509">
    <property type="component" value="Unassembled WGS sequence"/>
</dbReference>
<reference evidence="1 2" key="1">
    <citation type="submission" date="2018-04" db="EMBL/GenBank/DDBJ databases">
        <authorList>
            <person name="Zhang X."/>
            <person name="Yuan J."/>
            <person name="Li F."/>
            <person name="Xiang J."/>
        </authorList>
    </citation>
    <scope>NUCLEOTIDE SEQUENCE [LARGE SCALE GENOMIC DNA]</scope>
    <source>
        <tissue evidence="1">Muscle</tissue>
    </source>
</reference>
<accession>A0A423U880</accession>
<gene>
    <name evidence="1" type="ORF">C7M84_021900</name>
</gene>
<evidence type="ECO:0000313" key="1">
    <source>
        <dbReference type="EMBL" id="ROT84907.1"/>
    </source>
</evidence>
<dbReference type="EMBL" id="QCYY01000474">
    <property type="protein sequence ID" value="ROT84907.1"/>
    <property type="molecule type" value="Genomic_DNA"/>
</dbReference>